<evidence type="ECO:0000313" key="1">
    <source>
        <dbReference type="EMBL" id="KAJ8619385.1"/>
    </source>
</evidence>
<reference evidence="1 2" key="1">
    <citation type="journal article" date="2022" name="Hortic Res">
        <title>A haplotype resolved chromosomal level avocado genome allows analysis of novel avocado genes.</title>
        <authorList>
            <person name="Nath O."/>
            <person name="Fletcher S.J."/>
            <person name="Hayward A."/>
            <person name="Shaw L.M."/>
            <person name="Masouleh A.K."/>
            <person name="Furtado A."/>
            <person name="Henry R.J."/>
            <person name="Mitter N."/>
        </authorList>
    </citation>
    <scope>NUCLEOTIDE SEQUENCE [LARGE SCALE GENOMIC DNA]</scope>
    <source>
        <strain evidence="2">cv. Hass</strain>
    </source>
</reference>
<accession>A0ACC2KE31</accession>
<dbReference type="Proteomes" id="UP001234297">
    <property type="component" value="Chromosome 9"/>
</dbReference>
<evidence type="ECO:0000313" key="2">
    <source>
        <dbReference type="Proteomes" id="UP001234297"/>
    </source>
</evidence>
<proteinExistence type="predicted"/>
<sequence length="390" mass="43823">MDIDVDSHSSKWKTGEAPMEMDSEEYEANKPKDNVKEELSKSMGNLNIEESSSTRVGSSSFNFKRKPIIIIVVGMAGSGKTTFLHRLVCHIQASNIRGYVLNLDPAVMALPFGSNIDIRDTVRYREVMKEFNLSPNGGILTSLNLFSTRFDEVISVIEKRADDLDYVLVDTPGQIEIFTWSASGAIITEAFASTFPTVIAYIVDTPHATNPGTFMSSMLYACSILYKTRLPLVLAFNKIDVAQHQFALEWMENLEAFQAAIESDSSYHSTLTRSLSLVLDEFYKNLRSVGVSAVTGTGMEAFFSAIEASADEYMDNYKADLDKRWGEKEHLEEELRQENMDKLRRGMEKSDGNTMVLSRGLKDEGVGEIVMDEEEEEFELFSEEEEKDEA</sequence>
<name>A0ACC2KE31_PERAE</name>
<gene>
    <name evidence="1" type="ORF">MRB53_027914</name>
</gene>
<keyword evidence="2" id="KW-1185">Reference proteome</keyword>
<organism evidence="1 2">
    <name type="scientific">Persea americana</name>
    <name type="common">Avocado</name>
    <dbReference type="NCBI Taxonomy" id="3435"/>
    <lineage>
        <taxon>Eukaryota</taxon>
        <taxon>Viridiplantae</taxon>
        <taxon>Streptophyta</taxon>
        <taxon>Embryophyta</taxon>
        <taxon>Tracheophyta</taxon>
        <taxon>Spermatophyta</taxon>
        <taxon>Magnoliopsida</taxon>
        <taxon>Magnoliidae</taxon>
        <taxon>Laurales</taxon>
        <taxon>Lauraceae</taxon>
        <taxon>Persea</taxon>
    </lineage>
</organism>
<comment type="caution">
    <text evidence="1">The sequence shown here is derived from an EMBL/GenBank/DDBJ whole genome shotgun (WGS) entry which is preliminary data.</text>
</comment>
<dbReference type="EMBL" id="CM056817">
    <property type="protein sequence ID" value="KAJ8619385.1"/>
    <property type="molecule type" value="Genomic_DNA"/>
</dbReference>
<protein>
    <submittedName>
        <fullName evidence="1">Uncharacterized protein</fullName>
    </submittedName>
</protein>